<evidence type="ECO:0000256" key="12">
    <source>
        <dbReference type="ARBA" id="ARBA00023136"/>
    </source>
</evidence>
<dbReference type="GeneID" id="115009333"/>
<dbReference type="FunFam" id="1.10.238.10:FF:000035">
    <property type="entry name" value="Calcium and integrin-binding family member 2"/>
    <property type="match status" value="1"/>
</dbReference>
<dbReference type="GO" id="GO:0032420">
    <property type="term" value="C:stereocilium"/>
    <property type="evidence" value="ECO:0007669"/>
    <property type="project" value="UniProtKB-SubCell"/>
</dbReference>
<dbReference type="Pfam" id="PF13499">
    <property type="entry name" value="EF-hand_7"/>
    <property type="match status" value="1"/>
</dbReference>
<evidence type="ECO:0000256" key="4">
    <source>
        <dbReference type="ARBA" id="ARBA00004504"/>
    </source>
</evidence>
<dbReference type="InterPro" id="IPR002048">
    <property type="entry name" value="EF_hand_dom"/>
</dbReference>
<dbReference type="PANTHER" id="PTHR45791">
    <property type="entry name" value="CALCIUM AND INTEGRIN BINDING FAMILY MEMBER 2"/>
    <property type="match status" value="1"/>
</dbReference>
<dbReference type="SUPFAM" id="SSF47473">
    <property type="entry name" value="EF-hand"/>
    <property type="match status" value="1"/>
</dbReference>
<organism evidence="16 17">
    <name type="scientific">Cottoperca gobio</name>
    <name type="common">Frogmouth</name>
    <name type="synonym">Aphritis gobio</name>
    <dbReference type="NCBI Taxonomy" id="56716"/>
    <lineage>
        <taxon>Eukaryota</taxon>
        <taxon>Metazoa</taxon>
        <taxon>Chordata</taxon>
        <taxon>Craniata</taxon>
        <taxon>Vertebrata</taxon>
        <taxon>Euteleostomi</taxon>
        <taxon>Actinopterygii</taxon>
        <taxon>Neopterygii</taxon>
        <taxon>Teleostei</taxon>
        <taxon>Neoteleostei</taxon>
        <taxon>Acanthomorphata</taxon>
        <taxon>Eupercaria</taxon>
        <taxon>Perciformes</taxon>
        <taxon>Notothenioidei</taxon>
        <taxon>Bovichtidae</taxon>
        <taxon>Cottoperca</taxon>
    </lineage>
</organism>
<dbReference type="CTD" id="10518"/>
<evidence type="ECO:0000256" key="5">
    <source>
        <dbReference type="ARBA" id="ARBA00004645"/>
    </source>
</evidence>
<accession>A0A6J2PVP1</accession>
<dbReference type="RefSeq" id="XP_029289132.1">
    <property type="nucleotide sequence ID" value="XM_029433272.1"/>
</dbReference>
<dbReference type="InterPro" id="IPR011992">
    <property type="entry name" value="EF-hand-dom_pair"/>
</dbReference>
<dbReference type="GO" id="GO:0005737">
    <property type="term" value="C:cytoplasm"/>
    <property type="evidence" value="ECO:0007669"/>
    <property type="project" value="UniProtKB-SubCell"/>
</dbReference>
<keyword evidence="11" id="KW-0460">Magnesium</keyword>
<dbReference type="PROSITE" id="PS50222">
    <property type="entry name" value="EF_HAND_2"/>
    <property type="match status" value="3"/>
</dbReference>
<evidence type="ECO:0000256" key="9">
    <source>
        <dbReference type="ARBA" id="ARBA00022737"/>
    </source>
</evidence>
<evidence type="ECO:0000313" key="17">
    <source>
        <dbReference type="RefSeq" id="XP_029289132.1"/>
    </source>
</evidence>
<evidence type="ECO:0000256" key="14">
    <source>
        <dbReference type="ARBA" id="ARBA00044988"/>
    </source>
</evidence>
<keyword evidence="6" id="KW-1003">Cell membrane</keyword>
<comment type="subcellular location">
    <subcellularLocation>
        <location evidence="1">Cell membrane</location>
    </subcellularLocation>
    <subcellularLocation>
        <location evidence="4">Cell projection</location>
        <location evidence="4">Cilium</location>
        <location evidence="4">Photoreceptor outer segment</location>
    </subcellularLocation>
    <subcellularLocation>
        <location evidence="5">Cell projection</location>
        <location evidence="5">Stereocilium</location>
    </subcellularLocation>
    <subcellularLocation>
        <location evidence="3">Cytoplasm</location>
    </subcellularLocation>
    <subcellularLocation>
        <location evidence="2">Photoreceptor inner segment</location>
    </subcellularLocation>
</comment>
<dbReference type="GO" id="GO:0005886">
    <property type="term" value="C:plasma membrane"/>
    <property type="evidence" value="ECO:0007669"/>
    <property type="project" value="UniProtKB-SubCell"/>
</dbReference>
<feature type="domain" description="EF-hand" evidence="15">
    <location>
        <begin position="59"/>
        <end position="94"/>
    </location>
</feature>
<keyword evidence="7" id="KW-0963">Cytoplasm</keyword>
<name>A0A6J2PVP1_COTGO</name>
<dbReference type="Gene3D" id="1.10.238.10">
    <property type="entry name" value="EF-hand"/>
    <property type="match status" value="2"/>
</dbReference>
<evidence type="ECO:0000256" key="13">
    <source>
        <dbReference type="ARBA" id="ARBA00023273"/>
    </source>
</evidence>
<gene>
    <name evidence="17" type="primary">cib2</name>
</gene>
<evidence type="ECO:0000256" key="10">
    <source>
        <dbReference type="ARBA" id="ARBA00022837"/>
    </source>
</evidence>
<dbReference type="GO" id="GO:0005509">
    <property type="term" value="F:calcium ion binding"/>
    <property type="evidence" value="ECO:0007669"/>
    <property type="project" value="InterPro"/>
</dbReference>
<dbReference type="PANTHER" id="PTHR45791:SF5">
    <property type="entry name" value="CALCIUM AND INTEGRIN-BINDING FAMILY MEMBER 2"/>
    <property type="match status" value="1"/>
</dbReference>
<proteinExistence type="predicted"/>
<keyword evidence="13" id="KW-0966">Cell projection</keyword>
<evidence type="ECO:0000313" key="16">
    <source>
        <dbReference type="Proteomes" id="UP000504630"/>
    </source>
</evidence>
<evidence type="ECO:0000256" key="8">
    <source>
        <dbReference type="ARBA" id="ARBA00022723"/>
    </source>
</evidence>
<dbReference type="GO" id="GO:0055074">
    <property type="term" value="P:calcium ion homeostasis"/>
    <property type="evidence" value="ECO:0007669"/>
    <property type="project" value="TreeGrafter"/>
</dbReference>
<evidence type="ECO:0000256" key="1">
    <source>
        <dbReference type="ARBA" id="ARBA00004236"/>
    </source>
</evidence>
<dbReference type="GO" id="GO:0000287">
    <property type="term" value="F:magnesium ion binding"/>
    <property type="evidence" value="ECO:0007669"/>
    <property type="project" value="UniProtKB-ARBA"/>
</dbReference>
<feature type="domain" description="EF-hand" evidence="15">
    <location>
        <begin position="96"/>
        <end position="131"/>
    </location>
</feature>
<keyword evidence="10" id="KW-0106">Calcium</keyword>
<keyword evidence="17" id="KW-0401">Integrin</keyword>
<keyword evidence="16" id="KW-1185">Reference proteome</keyword>
<evidence type="ECO:0000256" key="3">
    <source>
        <dbReference type="ARBA" id="ARBA00004496"/>
    </source>
</evidence>
<dbReference type="AlphaFoldDB" id="A0A6J2PVP1"/>
<evidence type="ECO:0000259" key="15">
    <source>
        <dbReference type="PROSITE" id="PS50222"/>
    </source>
</evidence>
<evidence type="ECO:0000256" key="6">
    <source>
        <dbReference type="ARBA" id="ARBA00022475"/>
    </source>
</evidence>
<dbReference type="GO" id="GO:0001917">
    <property type="term" value="C:photoreceptor inner segment"/>
    <property type="evidence" value="ECO:0007669"/>
    <property type="project" value="UniProtKB-SubCell"/>
</dbReference>
<sequence>MCLSECFVEDDCTFFTRKEILRLHGRYHELAPHLVPMDYTNDPVCTVPLALIVNMPELKENPFCGRIVESFSEDGMGNLSFNEFVDMFSVLSEMAPRELKAIYAFKIYDFNVDNYLCKEDLEKTLNRLTKEELTPEEVQLVCEKAIEEADLDGDSKLSYADFENMITRAPDFLSTFHIRI</sequence>
<evidence type="ECO:0000256" key="7">
    <source>
        <dbReference type="ARBA" id="ARBA00022490"/>
    </source>
</evidence>
<reference evidence="17" key="1">
    <citation type="submission" date="2025-08" db="UniProtKB">
        <authorList>
            <consortium name="RefSeq"/>
        </authorList>
    </citation>
    <scope>IDENTIFICATION</scope>
</reference>
<dbReference type="InterPro" id="IPR051433">
    <property type="entry name" value="CIBP"/>
</dbReference>
<dbReference type="Proteomes" id="UP000504630">
    <property type="component" value="Chromosome 6"/>
</dbReference>
<keyword evidence="12" id="KW-0472">Membrane</keyword>
<dbReference type="GO" id="GO:0001750">
    <property type="term" value="C:photoreceptor outer segment"/>
    <property type="evidence" value="ECO:0007669"/>
    <property type="project" value="UniProtKB-SubCell"/>
</dbReference>
<evidence type="ECO:0000256" key="2">
    <source>
        <dbReference type="ARBA" id="ARBA00004437"/>
    </source>
</evidence>
<evidence type="ECO:0000256" key="11">
    <source>
        <dbReference type="ARBA" id="ARBA00022842"/>
    </source>
</evidence>
<protein>
    <recommendedName>
        <fullName evidence="14">Calcium and integrin-binding family member 2</fullName>
    </recommendedName>
</protein>
<feature type="domain" description="EF-hand" evidence="15">
    <location>
        <begin position="137"/>
        <end position="172"/>
    </location>
</feature>
<keyword evidence="9" id="KW-0677">Repeat</keyword>
<keyword evidence="8" id="KW-0479">Metal-binding</keyword>